<feature type="domain" description="PUM-HD" evidence="9">
    <location>
        <begin position="611"/>
        <end position="962"/>
    </location>
</feature>
<feature type="compositionally biased region" description="Polar residues" evidence="8">
    <location>
        <begin position="291"/>
        <end position="307"/>
    </location>
</feature>
<feature type="compositionally biased region" description="Polar residues" evidence="8">
    <location>
        <begin position="583"/>
        <end position="594"/>
    </location>
</feature>
<feature type="region of interest" description="Disordered" evidence="8">
    <location>
        <begin position="518"/>
        <end position="605"/>
    </location>
</feature>
<keyword evidence="11" id="KW-1185">Reference proteome</keyword>
<proteinExistence type="inferred from homology"/>
<dbReference type="Proteomes" id="UP000094236">
    <property type="component" value="Unassembled WGS sequence"/>
</dbReference>
<gene>
    <name evidence="10" type="ORF">PACTADRAFT_80157</name>
</gene>
<feature type="repeat" description="Pumilio" evidence="7">
    <location>
        <begin position="778"/>
        <end position="813"/>
    </location>
</feature>
<feature type="compositionally biased region" description="Low complexity" evidence="8">
    <location>
        <begin position="235"/>
        <end position="248"/>
    </location>
</feature>
<dbReference type="SUPFAM" id="SSF48371">
    <property type="entry name" value="ARM repeat"/>
    <property type="match status" value="1"/>
</dbReference>
<dbReference type="GO" id="GO:0003730">
    <property type="term" value="F:mRNA 3'-UTR binding"/>
    <property type="evidence" value="ECO:0007669"/>
    <property type="project" value="TreeGrafter"/>
</dbReference>
<dbReference type="STRING" id="669874.A0A1E4TWH9"/>
<feature type="region of interest" description="Disordered" evidence="8">
    <location>
        <begin position="176"/>
        <end position="206"/>
    </location>
</feature>
<evidence type="ECO:0000256" key="7">
    <source>
        <dbReference type="PROSITE-ProRule" id="PRU00317"/>
    </source>
</evidence>
<feature type="region of interest" description="Disordered" evidence="8">
    <location>
        <begin position="1"/>
        <end position="21"/>
    </location>
</feature>
<dbReference type="CDD" id="cd07920">
    <property type="entry name" value="Pumilio"/>
    <property type="match status" value="1"/>
</dbReference>
<feature type="compositionally biased region" description="Low complexity" evidence="8">
    <location>
        <begin position="565"/>
        <end position="574"/>
    </location>
</feature>
<keyword evidence="4" id="KW-0694">RNA-binding</keyword>
<evidence type="ECO:0000313" key="11">
    <source>
        <dbReference type="Proteomes" id="UP000094236"/>
    </source>
</evidence>
<feature type="repeat" description="Pumilio" evidence="7">
    <location>
        <begin position="740"/>
        <end position="777"/>
    </location>
</feature>
<dbReference type="SMART" id="SM00025">
    <property type="entry name" value="Pumilio"/>
    <property type="match status" value="8"/>
</dbReference>
<dbReference type="InterPro" id="IPR001313">
    <property type="entry name" value="Pumilio_RNA-bd_rpt"/>
</dbReference>
<dbReference type="PANTHER" id="PTHR12537:SF12">
    <property type="entry name" value="MATERNAL PROTEIN PUMILIO"/>
    <property type="match status" value="1"/>
</dbReference>
<feature type="compositionally biased region" description="Low complexity" evidence="8">
    <location>
        <begin position="429"/>
        <end position="451"/>
    </location>
</feature>
<feature type="compositionally biased region" description="Gly residues" evidence="8">
    <location>
        <begin position="180"/>
        <end position="189"/>
    </location>
</feature>
<dbReference type="Gene3D" id="1.25.10.10">
    <property type="entry name" value="Leucine-rich Repeat Variant"/>
    <property type="match status" value="1"/>
</dbReference>
<evidence type="ECO:0000256" key="2">
    <source>
        <dbReference type="ARBA" id="ARBA00022490"/>
    </source>
</evidence>
<feature type="repeat" description="Pumilio" evidence="7">
    <location>
        <begin position="631"/>
        <end position="667"/>
    </location>
</feature>
<evidence type="ECO:0000256" key="8">
    <source>
        <dbReference type="SAM" id="MobiDB-lite"/>
    </source>
</evidence>
<accession>A0A1E4TWH9</accession>
<feature type="region of interest" description="Disordered" evidence="8">
    <location>
        <begin position="410"/>
        <end position="452"/>
    </location>
</feature>
<feature type="compositionally biased region" description="Polar residues" evidence="8">
    <location>
        <begin position="263"/>
        <end position="283"/>
    </location>
</feature>
<feature type="repeat" description="Pumilio" evidence="7">
    <location>
        <begin position="704"/>
        <end position="739"/>
    </location>
</feature>
<dbReference type="Pfam" id="PF00806">
    <property type="entry name" value="PUF"/>
    <property type="match status" value="8"/>
</dbReference>
<dbReference type="GO" id="GO:0005737">
    <property type="term" value="C:cytoplasm"/>
    <property type="evidence" value="ECO:0007669"/>
    <property type="project" value="UniProtKB-SubCell"/>
</dbReference>
<dbReference type="PROSITE" id="PS50302">
    <property type="entry name" value="PUM"/>
    <property type="match status" value="7"/>
</dbReference>
<evidence type="ECO:0000259" key="9">
    <source>
        <dbReference type="PROSITE" id="PS50303"/>
    </source>
</evidence>
<dbReference type="OrthoDB" id="668540at2759"/>
<comment type="subcellular location">
    <subcellularLocation>
        <location evidence="1">Cytoplasm</location>
    </subcellularLocation>
</comment>
<feature type="repeat" description="Pumilio" evidence="7">
    <location>
        <begin position="898"/>
        <end position="935"/>
    </location>
</feature>
<feature type="compositionally biased region" description="Polar residues" evidence="8">
    <location>
        <begin position="224"/>
        <end position="234"/>
    </location>
</feature>
<dbReference type="PANTHER" id="PTHR12537">
    <property type="entry name" value="RNA BINDING PROTEIN PUMILIO-RELATED"/>
    <property type="match status" value="1"/>
</dbReference>
<dbReference type="GO" id="GO:0000288">
    <property type="term" value="P:nuclear-transcribed mRNA catabolic process, deadenylation-dependent decay"/>
    <property type="evidence" value="ECO:0007669"/>
    <property type="project" value="TreeGrafter"/>
</dbReference>
<evidence type="ECO:0000313" key="10">
    <source>
        <dbReference type="EMBL" id="ODV96089.1"/>
    </source>
</evidence>
<feature type="region of interest" description="Disordered" evidence="8">
    <location>
        <begin position="69"/>
        <end position="91"/>
    </location>
</feature>
<dbReference type="InterPro" id="IPR033133">
    <property type="entry name" value="PUM-HD"/>
</dbReference>
<dbReference type="InterPro" id="IPR033712">
    <property type="entry name" value="Pumilio_RNA-bd"/>
</dbReference>
<evidence type="ECO:0000256" key="1">
    <source>
        <dbReference type="ARBA" id="ARBA00004496"/>
    </source>
</evidence>
<evidence type="ECO:0000256" key="4">
    <source>
        <dbReference type="ARBA" id="ARBA00022884"/>
    </source>
</evidence>
<dbReference type="FunFam" id="1.25.10.10:FF:000004">
    <property type="entry name" value="Pumilio homolog 1 isoform 2"/>
    <property type="match status" value="1"/>
</dbReference>
<dbReference type="InterPro" id="IPR011989">
    <property type="entry name" value="ARM-like"/>
</dbReference>
<dbReference type="AlphaFoldDB" id="A0A1E4TWH9"/>
<organism evidence="10 11">
    <name type="scientific">Pachysolen tannophilus NRRL Y-2460</name>
    <dbReference type="NCBI Taxonomy" id="669874"/>
    <lineage>
        <taxon>Eukaryota</taxon>
        <taxon>Fungi</taxon>
        <taxon>Dikarya</taxon>
        <taxon>Ascomycota</taxon>
        <taxon>Saccharomycotina</taxon>
        <taxon>Pichiomycetes</taxon>
        <taxon>Pachysolenaceae</taxon>
        <taxon>Pachysolen</taxon>
    </lineage>
</organism>
<dbReference type="EMBL" id="KV454013">
    <property type="protein sequence ID" value="ODV96089.1"/>
    <property type="molecule type" value="Genomic_DNA"/>
</dbReference>
<feature type="compositionally biased region" description="Polar residues" evidence="8">
    <location>
        <begin position="530"/>
        <end position="541"/>
    </location>
</feature>
<comment type="similarity">
    <text evidence="5">Belongs to the PUF3 family.</text>
</comment>
<feature type="compositionally biased region" description="Polar residues" evidence="8">
    <location>
        <begin position="78"/>
        <end position="91"/>
    </location>
</feature>
<sequence>MDFENLSVTEEGGSKFHPSAVGTTSVWNNAKHTMPLTSLHNKTDQQASSSKLEFDKIDPEVASIMSSLSATAATPSPNQLKQSSLAGGNSNSGVLRRDSFYANSDADTESSNPFSSLNKEALSAISAPLGTYNNNLTATASARFQPSNMFGSASIAGHVITKSPVYLSHNSGAAAAAAAGSGGGGGNGHTGSASAHKDNSPTNFLDKFGSVAQRTRDLESDLQQLSLTKTTSENQQYQQSARSSRRPSGINGDLPPAEFVNALGSTSPNSIHESITNVNSRHQSVSDRIDSYQQQQQHRMSFSSEHNSAVLASENGDQPTAAASMKHNIWNPASASTFQPSGQGFAQQPPQFQFLPQQYQGIYNAQLCQFGFQYPPSPGMFPPFGMPSQDLNQQEVLPERRNDVNQSLVNEARKDKSATALENSNEVKSNGNKANGSNGVNNSNGTNFSNGFQGLNSNSSHVPGIGLIDRSLSPYLVPPFNPYGILPSMAFAASPTLRSPQGTPQVALAGDETISLNNHHQQQQPQQQPSINISGLPNESSPMFPAGSNIVQGKGTPSPPQFPQNGLNNNHNNGKITARGYNNKATSPSHNNGNGIRPPRSKNGPLPAYIQRSPLLEEFRNSDPKNYKLSDIYGHGIEFSKDQHGSRFIQAQLESGSTLEEKEVIFNEIREIAFELMTDVFGNYVIQKYFEFGSEVQKKILLEAMEGHLLDLSLQMYGCRVVQRAIEFINIDEQCELIKELSNPADVIRCCKDSNGNHVIQIAIEKTPIEHISFIFEAMKPHLYHLSTNAYGCRVVQKMLEFGRPEDSDFILYSLKNYSKVLILHQFGNYVSQFILEHGKPEDKDSITKLIIDDLLQFSKHKFASNVVEKSIVFGSPDNRKLILAKVLENNNDINNEDVDDNSSLALMVKDPFANYVIQKLIGVNEGTDKQILVTKIRQYLRKLNTTNSYNGKHLASIEKLIALCEGY</sequence>
<evidence type="ECO:0000256" key="3">
    <source>
        <dbReference type="ARBA" id="ARBA00022737"/>
    </source>
</evidence>
<dbReference type="InterPro" id="IPR016024">
    <property type="entry name" value="ARM-type_fold"/>
</dbReference>
<feature type="region of interest" description="Disordered" evidence="8">
    <location>
        <begin position="224"/>
        <end position="307"/>
    </location>
</feature>
<feature type="repeat" description="Pumilio" evidence="7">
    <location>
        <begin position="668"/>
        <end position="703"/>
    </location>
</feature>
<evidence type="ECO:0000256" key="6">
    <source>
        <dbReference type="ARBA" id="ARBA00081811"/>
    </source>
</evidence>
<feature type="repeat" description="Pumilio" evidence="7">
    <location>
        <begin position="849"/>
        <end position="885"/>
    </location>
</feature>
<keyword evidence="2" id="KW-0963">Cytoplasm</keyword>
<name>A0A1E4TWH9_PACTA</name>
<keyword evidence="3" id="KW-0677">Repeat</keyword>
<reference evidence="11" key="1">
    <citation type="submission" date="2016-05" db="EMBL/GenBank/DDBJ databases">
        <title>Comparative genomics of biotechnologically important yeasts.</title>
        <authorList>
            <consortium name="DOE Joint Genome Institute"/>
            <person name="Riley R."/>
            <person name="Haridas S."/>
            <person name="Wolfe K.H."/>
            <person name="Lopes M.R."/>
            <person name="Hittinger C.T."/>
            <person name="Goker M."/>
            <person name="Salamov A."/>
            <person name="Wisecaver J."/>
            <person name="Long T.M."/>
            <person name="Aerts A.L."/>
            <person name="Barry K."/>
            <person name="Choi C."/>
            <person name="Clum A."/>
            <person name="Coughlan A.Y."/>
            <person name="Deshpande S."/>
            <person name="Douglass A.P."/>
            <person name="Hanson S.J."/>
            <person name="Klenk H.-P."/>
            <person name="Labutti K."/>
            <person name="Lapidus A."/>
            <person name="Lindquist E."/>
            <person name="Lipzen A."/>
            <person name="Meier-Kolthoff J.P."/>
            <person name="Ohm R.A."/>
            <person name="Otillar R.P."/>
            <person name="Pangilinan J."/>
            <person name="Peng Y."/>
            <person name="Rokas A."/>
            <person name="Rosa C.A."/>
            <person name="Scheuner C."/>
            <person name="Sibirny A.A."/>
            <person name="Slot J.C."/>
            <person name="Stielow J.B."/>
            <person name="Sun H."/>
            <person name="Kurtzman C.P."/>
            <person name="Blackwell M."/>
            <person name="Grigoriev I.V."/>
            <person name="Jeffries T.W."/>
        </authorList>
    </citation>
    <scope>NUCLEOTIDE SEQUENCE [LARGE SCALE GENOMIC DNA]</scope>
    <source>
        <strain evidence="11">NRRL Y-2460</strain>
    </source>
</reference>
<dbReference type="PROSITE" id="PS50303">
    <property type="entry name" value="PUM_HD"/>
    <property type="match status" value="1"/>
</dbReference>
<evidence type="ECO:0000256" key="5">
    <source>
        <dbReference type="ARBA" id="ARBA00060736"/>
    </source>
</evidence>
<protein>
    <recommendedName>
        <fullName evidence="6">Pumilio homology domain family member 3</fullName>
    </recommendedName>
</protein>